<evidence type="ECO:0000313" key="4">
    <source>
        <dbReference type="EMBL" id="HIH16721.1"/>
    </source>
</evidence>
<reference evidence="5" key="3">
    <citation type="submission" date="2021-05" db="EMBL/GenBank/DDBJ databases">
        <title>Protein family content uncovers lineage relationships and bacterial pathway maintenance mechanisms in DPANN archaea.</title>
        <authorList>
            <person name="Castelle C.J."/>
            <person name="Meheust R."/>
            <person name="Jaffe A.L."/>
            <person name="Seitz K."/>
            <person name="Gong X."/>
            <person name="Baker B.J."/>
            <person name="Banfield J.F."/>
        </authorList>
    </citation>
    <scope>NUCLEOTIDE SEQUENCE</scope>
    <source>
        <strain evidence="5">RIFCSPLOWO2_01_FULL_58_19</strain>
    </source>
</reference>
<feature type="coiled-coil region" evidence="1">
    <location>
        <begin position="156"/>
        <end position="254"/>
    </location>
</feature>
<sequence length="365" mass="38958">MKYYWLLGIGLLLYSLTASAAETTDFSGGVFDSPDSLSKFTVWSFNYTAIPTNKFDETKVFFGPAGAKLDDDKYLVGVLTNTGVFSPNPLTGKGVVAYFVRDNSPGDVDGLTVYVTHMGLQEGEYALLALAYDDKLLRDTSETKVKVINPVAKPEVDQTTQKLTEATTQLESLKESKEQISKKFNDLLDVSKQSYEELNHKLDSLSEAISGVQTQTDALDDQTKTALTEMQSNVKGIQSEVQGLLAENVKQKEEATKAGFLNLSALGAYGSQALVGIVIAAILAGGLLAWKTRKSDSKLSDSDFESSLGGGLASWGGSSKESKPSPGLQSSGAHGKWAMPGAGLSAQSSRAGSSRKFGMGSLVRK</sequence>
<proteinExistence type="predicted"/>
<organism evidence="4 6">
    <name type="scientific">Candidatus Iainarchaeum sp</name>
    <dbReference type="NCBI Taxonomy" id="3101447"/>
    <lineage>
        <taxon>Archaea</taxon>
        <taxon>Candidatus Iainarchaeota</taxon>
        <taxon>Candidatus Iainarchaeia</taxon>
        <taxon>Candidatus Iainarchaeales</taxon>
        <taxon>Candidatus Iainarchaeaceae</taxon>
        <taxon>Candidatus Iainarchaeum</taxon>
    </lineage>
</organism>
<feature type="region of interest" description="Disordered" evidence="2">
    <location>
        <begin position="312"/>
        <end position="365"/>
    </location>
</feature>
<dbReference type="Proteomes" id="UP000564964">
    <property type="component" value="Unassembled WGS sequence"/>
</dbReference>
<feature type="transmembrane region" description="Helical" evidence="3">
    <location>
        <begin position="269"/>
        <end position="290"/>
    </location>
</feature>
<dbReference type="EMBL" id="DUGH01000120">
    <property type="protein sequence ID" value="HIH16721.1"/>
    <property type="molecule type" value="Genomic_DNA"/>
</dbReference>
<evidence type="ECO:0000256" key="2">
    <source>
        <dbReference type="SAM" id="MobiDB-lite"/>
    </source>
</evidence>
<evidence type="ECO:0000256" key="3">
    <source>
        <dbReference type="SAM" id="Phobius"/>
    </source>
</evidence>
<evidence type="ECO:0000256" key="1">
    <source>
        <dbReference type="SAM" id="Coils"/>
    </source>
</evidence>
<comment type="caution">
    <text evidence="4">The sequence shown here is derived from an EMBL/GenBank/DDBJ whole genome shotgun (WGS) entry which is preliminary data.</text>
</comment>
<keyword evidence="3" id="KW-0812">Transmembrane</keyword>
<evidence type="ECO:0000313" key="6">
    <source>
        <dbReference type="Proteomes" id="UP000564964"/>
    </source>
</evidence>
<name>A0A7J4JG19_9ARCH</name>
<reference evidence="6" key="1">
    <citation type="journal article" date="2020" name="bioRxiv">
        <title>A rank-normalized archaeal taxonomy based on genome phylogeny resolves widespread incomplete and uneven classifications.</title>
        <authorList>
            <person name="Rinke C."/>
            <person name="Chuvochina M."/>
            <person name="Mussig A.J."/>
            <person name="Chaumeil P.-A."/>
            <person name="Waite D.W."/>
            <person name="Whitman W.B."/>
            <person name="Parks D.H."/>
            <person name="Hugenholtz P."/>
        </authorList>
    </citation>
    <scope>NUCLEOTIDE SEQUENCE [LARGE SCALE GENOMIC DNA]</scope>
</reference>
<gene>
    <name evidence="4" type="ORF">HA252_04920</name>
    <name evidence="5" type="ORF">J4203_06085</name>
</gene>
<accession>A0A7J4JG19</accession>
<evidence type="ECO:0000313" key="5">
    <source>
        <dbReference type="EMBL" id="MBS3063414.1"/>
    </source>
</evidence>
<dbReference type="AlphaFoldDB" id="A0A7J4JG19"/>
<protein>
    <submittedName>
        <fullName evidence="4">Uncharacterized protein</fullName>
    </submittedName>
</protein>
<dbReference type="EMBL" id="JAGVWE010000005">
    <property type="protein sequence ID" value="MBS3063414.1"/>
    <property type="molecule type" value="Genomic_DNA"/>
</dbReference>
<keyword evidence="3" id="KW-0472">Membrane</keyword>
<keyword evidence="3" id="KW-1133">Transmembrane helix</keyword>
<reference evidence="5" key="2">
    <citation type="submission" date="2021-03" db="EMBL/GenBank/DDBJ databases">
        <authorList>
            <person name="Jaffe A."/>
        </authorList>
    </citation>
    <scope>NUCLEOTIDE SEQUENCE</scope>
    <source>
        <strain evidence="5">RIFCSPLOWO2_01_FULL_58_19</strain>
    </source>
</reference>
<keyword evidence="1" id="KW-0175">Coiled coil</keyword>
<dbReference type="Proteomes" id="UP000678237">
    <property type="component" value="Unassembled WGS sequence"/>
</dbReference>
<feature type="compositionally biased region" description="Low complexity" evidence="2">
    <location>
        <begin position="315"/>
        <end position="327"/>
    </location>
</feature>